<proteinExistence type="predicted"/>
<dbReference type="EMBL" id="QGHA01000005">
    <property type="protein sequence ID" value="PWK77081.1"/>
    <property type="molecule type" value="Genomic_DNA"/>
</dbReference>
<dbReference type="SUPFAM" id="SSF51182">
    <property type="entry name" value="RmlC-like cupins"/>
    <property type="match status" value="1"/>
</dbReference>
<dbReference type="InterPro" id="IPR018060">
    <property type="entry name" value="HTH_AraC"/>
</dbReference>
<dbReference type="Gene3D" id="1.10.10.60">
    <property type="entry name" value="Homeodomain-like"/>
    <property type="match status" value="1"/>
</dbReference>
<keyword evidence="6" id="KW-1185">Reference proteome</keyword>
<keyword evidence="1" id="KW-0805">Transcription regulation</keyword>
<evidence type="ECO:0000313" key="6">
    <source>
        <dbReference type="Proteomes" id="UP000245678"/>
    </source>
</evidence>
<evidence type="ECO:0000256" key="3">
    <source>
        <dbReference type="ARBA" id="ARBA00023163"/>
    </source>
</evidence>
<keyword evidence="3" id="KW-0804">Transcription</keyword>
<dbReference type="SMART" id="SM00342">
    <property type="entry name" value="HTH_ARAC"/>
    <property type="match status" value="1"/>
</dbReference>
<dbReference type="InterPro" id="IPR014710">
    <property type="entry name" value="RmlC-like_jellyroll"/>
</dbReference>
<dbReference type="InterPro" id="IPR009057">
    <property type="entry name" value="Homeodomain-like_sf"/>
</dbReference>
<dbReference type="GO" id="GO:0043565">
    <property type="term" value="F:sequence-specific DNA binding"/>
    <property type="evidence" value="ECO:0007669"/>
    <property type="project" value="InterPro"/>
</dbReference>
<dbReference type="GO" id="GO:0003700">
    <property type="term" value="F:DNA-binding transcription factor activity"/>
    <property type="evidence" value="ECO:0007669"/>
    <property type="project" value="InterPro"/>
</dbReference>
<dbReference type="Gene3D" id="2.60.120.10">
    <property type="entry name" value="Jelly Rolls"/>
    <property type="match status" value="1"/>
</dbReference>
<gene>
    <name evidence="5" type="ORF">LX99_02891</name>
</gene>
<dbReference type="Pfam" id="PF12833">
    <property type="entry name" value="HTH_18"/>
    <property type="match status" value="1"/>
</dbReference>
<dbReference type="InterPro" id="IPR003313">
    <property type="entry name" value="AraC-bd"/>
</dbReference>
<dbReference type="SUPFAM" id="SSF46689">
    <property type="entry name" value="Homeodomain-like"/>
    <property type="match status" value="1"/>
</dbReference>
<comment type="caution">
    <text evidence="5">The sequence shown here is derived from an EMBL/GenBank/DDBJ whole genome shotgun (WGS) entry which is preliminary data.</text>
</comment>
<reference evidence="5 6" key="1">
    <citation type="submission" date="2018-05" db="EMBL/GenBank/DDBJ databases">
        <title>Genomic Encyclopedia of Archaeal and Bacterial Type Strains, Phase II (KMG-II): from individual species to whole genera.</title>
        <authorList>
            <person name="Goeker M."/>
        </authorList>
    </citation>
    <scope>NUCLEOTIDE SEQUENCE [LARGE SCALE GENOMIC DNA]</scope>
    <source>
        <strain evidence="5 6">DSM 19975</strain>
    </source>
</reference>
<dbReference type="Pfam" id="PF02311">
    <property type="entry name" value="AraC_binding"/>
    <property type="match status" value="1"/>
</dbReference>
<sequence length="267" mass="29816">MSGIQSKSKIGSTELLKISPFKEVIKPTLPHKHAGYFELIVLSDGAGTHLIDDQTYEVNPPVIFFLKPGQTHCWDFNRIPKGFVILFKEEFLGADLLAISYSLNTVIDLAGDDTYLPLLNLFNDEYRKPKANLTILSGYLRVLLQKTAALARQLSKPPVNALYYQFKSILNTATPGSMNVQDYAEQLKVSNQQLNMVCREAAGKTPSMMISERLLLEAKTLLSATGQPIKEIAHVLHFNDTSHFVKFFKGATNLTPGAYRELLVAKR</sequence>
<protein>
    <submittedName>
        <fullName evidence="5">AraC-like DNA-binding protein</fullName>
    </submittedName>
</protein>
<dbReference type="PANTHER" id="PTHR43280">
    <property type="entry name" value="ARAC-FAMILY TRANSCRIPTIONAL REGULATOR"/>
    <property type="match status" value="1"/>
</dbReference>
<keyword evidence="2 5" id="KW-0238">DNA-binding</keyword>
<evidence type="ECO:0000256" key="2">
    <source>
        <dbReference type="ARBA" id="ARBA00023125"/>
    </source>
</evidence>
<dbReference type="InterPro" id="IPR011051">
    <property type="entry name" value="RmlC_Cupin_sf"/>
</dbReference>
<evidence type="ECO:0000256" key="1">
    <source>
        <dbReference type="ARBA" id="ARBA00023015"/>
    </source>
</evidence>
<name>A0A316HAK9_9SPHI</name>
<feature type="domain" description="HTH araC/xylS-type" evidence="4">
    <location>
        <begin position="164"/>
        <end position="262"/>
    </location>
</feature>
<dbReference type="RefSeq" id="WP_109608511.1">
    <property type="nucleotide sequence ID" value="NZ_QGHA01000005.1"/>
</dbReference>
<dbReference type="Proteomes" id="UP000245678">
    <property type="component" value="Unassembled WGS sequence"/>
</dbReference>
<organism evidence="5 6">
    <name type="scientific">Mucilaginibacter oryzae</name>
    <dbReference type="NCBI Taxonomy" id="468058"/>
    <lineage>
        <taxon>Bacteria</taxon>
        <taxon>Pseudomonadati</taxon>
        <taxon>Bacteroidota</taxon>
        <taxon>Sphingobacteriia</taxon>
        <taxon>Sphingobacteriales</taxon>
        <taxon>Sphingobacteriaceae</taxon>
        <taxon>Mucilaginibacter</taxon>
    </lineage>
</organism>
<accession>A0A316HAK9</accession>
<evidence type="ECO:0000313" key="5">
    <source>
        <dbReference type="EMBL" id="PWK77081.1"/>
    </source>
</evidence>
<dbReference type="AlphaFoldDB" id="A0A316HAK9"/>
<evidence type="ECO:0000259" key="4">
    <source>
        <dbReference type="PROSITE" id="PS01124"/>
    </source>
</evidence>
<dbReference type="PROSITE" id="PS01124">
    <property type="entry name" value="HTH_ARAC_FAMILY_2"/>
    <property type="match status" value="1"/>
</dbReference>
<dbReference type="PANTHER" id="PTHR43280:SF32">
    <property type="entry name" value="TRANSCRIPTIONAL REGULATORY PROTEIN"/>
    <property type="match status" value="1"/>
</dbReference>